<name>A0AAX2ADH2_9BACT</name>
<comment type="caution">
    <text evidence="1">The sequence shown here is derived from an EMBL/GenBank/DDBJ whole genome shotgun (WGS) entry which is preliminary data.</text>
</comment>
<sequence>AIYKIDLLSSKLIIKRNIYKIKKLLKYQDKKLYFNNSLFLENVKNFIIEEKNNFITIKFLYKNHLYVKWVFKL</sequence>
<evidence type="ECO:0000313" key="1">
    <source>
        <dbReference type="EMBL" id="RXK13867.1"/>
    </source>
</evidence>
<protein>
    <submittedName>
        <fullName evidence="1">Uncharacterized protein</fullName>
    </submittedName>
</protein>
<accession>A0AAX2ADH2</accession>
<organism evidence="1 2">
    <name type="scientific">Malaciobacter mytili LMG 24559</name>
    <dbReference type="NCBI Taxonomy" id="1032238"/>
    <lineage>
        <taxon>Bacteria</taxon>
        <taxon>Pseudomonadati</taxon>
        <taxon>Campylobacterota</taxon>
        <taxon>Epsilonproteobacteria</taxon>
        <taxon>Campylobacterales</taxon>
        <taxon>Arcobacteraceae</taxon>
        <taxon>Malaciobacter</taxon>
    </lineage>
</organism>
<keyword evidence="2" id="KW-1185">Reference proteome</keyword>
<dbReference type="EMBL" id="NXID01000054">
    <property type="protein sequence ID" value="RXK13867.1"/>
    <property type="molecule type" value="Genomic_DNA"/>
</dbReference>
<dbReference type="Proteomes" id="UP000290092">
    <property type="component" value="Unassembled WGS sequence"/>
</dbReference>
<gene>
    <name evidence="1" type="ORF">CP985_12445</name>
</gene>
<dbReference type="RefSeq" id="WP_228255999.1">
    <property type="nucleotide sequence ID" value="NZ_NXID01000054.1"/>
</dbReference>
<reference evidence="1 2" key="1">
    <citation type="submission" date="2017-09" db="EMBL/GenBank/DDBJ databases">
        <title>Genomics of the genus Arcobacter.</title>
        <authorList>
            <person name="Perez-Cataluna A."/>
            <person name="Figueras M.J."/>
            <person name="Salas-Masso N."/>
        </authorList>
    </citation>
    <scope>NUCLEOTIDE SEQUENCE [LARGE SCALE GENOMIC DNA]</scope>
    <source>
        <strain evidence="1 2">CECT 7386</strain>
    </source>
</reference>
<evidence type="ECO:0000313" key="2">
    <source>
        <dbReference type="Proteomes" id="UP000290092"/>
    </source>
</evidence>
<proteinExistence type="predicted"/>
<dbReference type="AlphaFoldDB" id="A0AAX2ADH2"/>
<feature type="non-terminal residue" evidence="1">
    <location>
        <position position="1"/>
    </location>
</feature>